<evidence type="ECO:0000313" key="4">
    <source>
        <dbReference type="Proteomes" id="UP001610446"/>
    </source>
</evidence>
<reference evidence="3 4" key="1">
    <citation type="submission" date="2024-07" db="EMBL/GenBank/DDBJ databases">
        <title>Section-level genome sequencing and comparative genomics of Aspergillus sections Usti and Cavernicolus.</title>
        <authorList>
            <consortium name="Lawrence Berkeley National Laboratory"/>
            <person name="Nybo J.L."/>
            <person name="Vesth T.C."/>
            <person name="Theobald S."/>
            <person name="Frisvad J.C."/>
            <person name="Larsen T.O."/>
            <person name="Kjaerboelling I."/>
            <person name="Rothschild-Mancinelli K."/>
            <person name="Lyhne E.K."/>
            <person name="Kogle M.E."/>
            <person name="Barry K."/>
            <person name="Clum A."/>
            <person name="Na H."/>
            <person name="Ledsgaard L."/>
            <person name="Lin J."/>
            <person name="Lipzen A."/>
            <person name="Kuo A."/>
            <person name="Riley R."/>
            <person name="Mondo S."/>
            <person name="Labutti K."/>
            <person name="Haridas S."/>
            <person name="Pangalinan J."/>
            <person name="Salamov A.A."/>
            <person name="Simmons B.A."/>
            <person name="Magnuson J.K."/>
            <person name="Chen J."/>
            <person name="Drula E."/>
            <person name="Henrissat B."/>
            <person name="Wiebenga A."/>
            <person name="Lubbers R.J."/>
            <person name="Gomes A.C."/>
            <person name="Makela M.R."/>
            <person name="Stajich J."/>
            <person name="Grigoriev I.V."/>
            <person name="Mortensen U.H."/>
            <person name="De Vries R.P."/>
            <person name="Baker S.E."/>
            <person name="Andersen M.R."/>
        </authorList>
    </citation>
    <scope>NUCLEOTIDE SEQUENCE [LARGE SCALE GENOMIC DNA]</scope>
    <source>
        <strain evidence="3 4">CBS 123904</strain>
    </source>
</reference>
<accession>A0ABR4KFF1</accession>
<feature type="region of interest" description="Disordered" evidence="1">
    <location>
        <begin position="56"/>
        <end position="143"/>
    </location>
</feature>
<comment type="caution">
    <text evidence="3">The sequence shown here is derived from an EMBL/GenBank/DDBJ whole genome shotgun (WGS) entry which is preliminary data.</text>
</comment>
<feature type="compositionally biased region" description="Low complexity" evidence="1">
    <location>
        <begin position="115"/>
        <end position="136"/>
    </location>
</feature>
<feature type="chain" id="PRO_5046540310" description="GPI anchored protein" evidence="2">
    <location>
        <begin position="19"/>
        <end position="166"/>
    </location>
</feature>
<name>A0ABR4KFF1_9EURO</name>
<protein>
    <recommendedName>
        <fullName evidence="5">GPI anchored protein</fullName>
    </recommendedName>
</protein>
<organism evidence="3 4">
    <name type="scientific">Aspergillus pseudoustus</name>
    <dbReference type="NCBI Taxonomy" id="1810923"/>
    <lineage>
        <taxon>Eukaryota</taxon>
        <taxon>Fungi</taxon>
        <taxon>Dikarya</taxon>
        <taxon>Ascomycota</taxon>
        <taxon>Pezizomycotina</taxon>
        <taxon>Eurotiomycetes</taxon>
        <taxon>Eurotiomycetidae</taxon>
        <taxon>Eurotiales</taxon>
        <taxon>Aspergillaceae</taxon>
        <taxon>Aspergillus</taxon>
        <taxon>Aspergillus subgen. Nidulantes</taxon>
    </lineage>
</organism>
<feature type="compositionally biased region" description="Low complexity" evidence="1">
    <location>
        <begin position="69"/>
        <end position="90"/>
    </location>
</feature>
<dbReference type="EMBL" id="JBFXLU010000034">
    <property type="protein sequence ID" value="KAL2850757.1"/>
    <property type="molecule type" value="Genomic_DNA"/>
</dbReference>
<proteinExistence type="predicted"/>
<dbReference type="Proteomes" id="UP001610446">
    <property type="component" value="Unassembled WGS sequence"/>
</dbReference>
<evidence type="ECO:0000256" key="1">
    <source>
        <dbReference type="SAM" id="MobiDB-lite"/>
    </source>
</evidence>
<feature type="signal peptide" evidence="2">
    <location>
        <begin position="1"/>
        <end position="18"/>
    </location>
</feature>
<sequence>MYFSKAIIPFALLTLSSARPTEDPVADVVAGILTAGDGPESSYSVNPTVVQTGPSIATSGVPTGVSGPVSASVTDSETSTSAAATVDTTSIPTNILTAPDTDPTDLGSMSTVIETATVQQSQGASTTSSGAATPSPTDDPEDAANILGSPLSMLGILLVPLLAQQF</sequence>
<evidence type="ECO:0000256" key="2">
    <source>
        <dbReference type="SAM" id="SignalP"/>
    </source>
</evidence>
<gene>
    <name evidence="3" type="ORF">BJY01DRAFT_245309</name>
</gene>
<keyword evidence="2" id="KW-0732">Signal</keyword>
<evidence type="ECO:0008006" key="5">
    <source>
        <dbReference type="Google" id="ProtNLM"/>
    </source>
</evidence>
<evidence type="ECO:0000313" key="3">
    <source>
        <dbReference type="EMBL" id="KAL2850757.1"/>
    </source>
</evidence>
<keyword evidence="4" id="KW-1185">Reference proteome</keyword>